<feature type="transmembrane region" description="Helical" evidence="7">
    <location>
        <begin position="322"/>
        <end position="346"/>
    </location>
</feature>
<comment type="subcellular location">
    <subcellularLocation>
        <location evidence="1">Cell membrane</location>
        <topology evidence="1">Multi-pass membrane protein</topology>
    </subcellularLocation>
</comment>
<feature type="transmembrane region" description="Helical" evidence="7">
    <location>
        <begin position="217"/>
        <end position="240"/>
    </location>
</feature>
<dbReference type="SUPFAM" id="SSF82866">
    <property type="entry name" value="Multidrug efflux transporter AcrB transmembrane domain"/>
    <property type="match status" value="2"/>
</dbReference>
<keyword evidence="4 7" id="KW-0812">Transmembrane</keyword>
<comment type="caution">
    <text evidence="9">The sequence shown here is derived from an EMBL/GenBank/DDBJ whole genome shotgun (WGS) entry which is preliminary data.</text>
</comment>
<evidence type="ECO:0000313" key="9">
    <source>
        <dbReference type="EMBL" id="NYE70030.1"/>
    </source>
</evidence>
<protein>
    <submittedName>
        <fullName evidence="9">RND superfamily putative drug exporter</fullName>
    </submittedName>
</protein>
<dbReference type="PANTHER" id="PTHR33406">
    <property type="entry name" value="MEMBRANE PROTEIN MJ1562-RELATED"/>
    <property type="match status" value="1"/>
</dbReference>
<dbReference type="RefSeq" id="WP_179749206.1">
    <property type="nucleotide sequence ID" value="NZ_JACCBU010000001.1"/>
</dbReference>
<dbReference type="Proteomes" id="UP000569914">
    <property type="component" value="Unassembled WGS sequence"/>
</dbReference>
<gene>
    <name evidence="9" type="ORF">BKA15_001359</name>
</gene>
<dbReference type="AlphaFoldDB" id="A0A7Y9I4U4"/>
<dbReference type="InterPro" id="IPR004869">
    <property type="entry name" value="MMPL_dom"/>
</dbReference>
<evidence type="ECO:0000256" key="7">
    <source>
        <dbReference type="SAM" id="Phobius"/>
    </source>
</evidence>
<keyword evidence="6 7" id="KW-0472">Membrane</keyword>
<dbReference type="Pfam" id="PF03176">
    <property type="entry name" value="MMPL"/>
    <property type="match status" value="2"/>
</dbReference>
<dbReference type="InterPro" id="IPR050545">
    <property type="entry name" value="Mycobact_MmpL"/>
</dbReference>
<evidence type="ECO:0000259" key="8">
    <source>
        <dbReference type="PROSITE" id="PS50156"/>
    </source>
</evidence>
<feature type="transmembrane region" description="Helical" evidence="7">
    <location>
        <begin position="191"/>
        <end position="210"/>
    </location>
</feature>
<evidence type="ECO:0000256" key="5">
    <source>
        <dbReference type="ARBA" id="ARBA00022989"/>
    </source>
</evidence>
<evidence type="ECO:0000256" key="6">
    <source>
        <dbReference type="ARBA" id="ARBA00023136"/>
    </source>
</evidence>
<feature type="transmembrane region" description="Helical" evidence="7">
    <location>
        <begin position="576"/>
        <end position="594"/>
    </location>
</feature>
<feature type="transmembrane region" description="Helical" evidence="7">
    <location>
        <begin position="295"/>
        <end position="316"/>
    </location>
</feature>
<accession>A0A7Y9I4U4</accession>
<feature type="transmembrane region" description="Helical" evidence="7">
    <location>
        <begin position="30"/>
        <end position="56"/>
    </location>
</feature>
<name>A0A7Y9I4U4_9ACTN</name>
<feature type="transmembrane region" description="Helical" evidence="7">
    <location>
        <begin position="683"/>
        <end position="706"/>
    </location>
</feature>
<organism evidence="9 10">
    <name type="scientific">Microlunatus parietis</name>
    <dbReference type="NCBI Taxonomy" id="682979"/>
    <lineage>
        <taxon>Bacteria</taxon>
        <taxon>Bacillati</taxon>
        <taxon>Actinomycetota</taxon>
        <taxon>Actinomycetes</taxon>
        <taxon>Propionibacteriales</taxon>
        <taxon>Propionibacteriaceae</taxon>
        <taxon>Microlunatus</taxon>
    </lineage>
</organism>
<keyword evidence="3" id="KW-1003">Cell membrane</keyword>
<dbReference type="GO" id="GO:0005886">
    <property type="term" value="C:plasma membrane"/>
    <property type="evidence" value="ECO:0007669"/>
    <property type="project" value="UniProtKB-SubCell"/>
</dbReference>
<keyword evidence="10" id="KW-1185">Reference proteome</keyword>
<evidence type="ECO:0000256" key="1">
    <source>
        <dbReference type="ARBA" id="ARBA00004651"/>
    </source>
</evidence>
<evidence type="ECO:0000313" key="10">
    <source>
        <dbReference type="Proteomes" id="UP000569914"/>
    </source>
</evidence>
<dbReference type="PROSITE" id="PS50156">
    <property type="entry name" value="SSD"/>
    <property type="match status" value="1"/>
</dbReference>
<feature type="transmembrane region" description="Helical" evidence="7">
    <location>
        <begin position="658"/>
        <end position="677"/>
    </location>
</feature>
<feature type="domain" description="SSD" evidence="8">
    <location>
        <begin position="220"/>
        <end position="345"/>
    </location>
</feature>
<dbReference type="Gene3D" id="1.20.1640.10">
    <property type="entry name" value="Multidrug efflux transporter AcrB transmembrane domain"/>
    <property type="match status" value="2"/>
</dbReference>
<dbReference type="PANTHER" id="PTHR33406:SF11">
    <property type="entry name" value="MEMBRANE PROTEIN SCO6666-RELATED"/>
    <property type="match status" value="1"/>
</dbReference>
<feature type="transmembrane region" description="Helical" evidence="7">
    <location>
        <begin position="246"/>
        <end position="267"/>
    </location>
</feature>
<evidence type="ECO:0000256" key="3">
    <source>
        <dbReference type="ARBA" id="ARBA00022475"/>
    </source>
</evidence>
<keyword evidence="5 7" id="KW-1133">Transmembrane helix</keyword>
<feature type="transmembrane region" description="Helical" evidence="7">
    <location>
        <begin position="614"/>
        <end position="637"/>
    </location>
</feature>
<feature type="transmembrane region" description="Helical" evidence="7">
    <location>
        <begin position="545"/>
        <end position="564"/>
    </location>
</feature>
<sequence>MATPTRTSPDRPGALTRWAGLVAGHARLTLAAAVAATVLLGVAAAGALGALTLSLWEAPGTESVRAQEVLVGEFDTNSANLVLLVTARDGTVDDPGVSRAATDVAAELGAVPGIRDVWSYWSTGGDPTLRSEDGGRAVILAWLDGDPTETRQRLSETIIPGFTRELPAIGVEVAGGEAISAQIGDQARADFLRAELIIVPLLLVLLIIVFRRVVPALATLAVGLFSIIGTLAALRGLAMITEVSTFAANITLVMGLALGVDYSLFLIARFREELAAGAEIRTAVIDTVRSAGRTVLFSGLTVAASVAVLMLFPYAFLRSFGYAGVLVVASALVGTLVILPATMIIFGPRFARRGGRSAPVERGFWYRTGERVMQRPIRYGLAALALVGLLAAPALGFRPGPPDDRILSADVSSARAAYDTMRAEFVAEPQDALAVVLPALPESPDRDAAIDGYARDLSRVDGIVRVNAVTGSYIGGERIAGPAADSGRYASAGSAWIAAIPAQAALERSSSDLVAAVRAVPAPASVLVGGFPAELVDFETVLAQWVPPLAALIIAVTFVILFLMSGSLLIPVKATVLNLLSLAVMAGVIVVGFQDGALAGLLGFTPTGDVNLTFPILMFCIVYGLSMDYEVFLIARIREEYERTGDTRRSVLVGLQRSGPLVSTAAAILALTFLLYATAEVSYLQLIGVGTAVAIIVDATLLRAVLLPASMRLAGRANWWLPRFLRPVHARFGLDESVPEKRGSAAIVHPELRP</sequence>
<proteinExistence type="inferred from homology"/>
<reference evidence="9 10" key="1">
    <citation type="submission" date="2020-07" db="EMBL/GenBank/DDBJ databases">
        <title>Sequencing the genomes of 1000 actinobacteria strains.</title>
        <authorList>
            <person name="Klenk H.-P."/>
        </authorList>
    </citation>
    <scope>NUCLEOTIDE SEQUENCE [LARGE SCALE GENOMIC DNA]</scope>
    <source>
        <strain evidence="9 10">DSM 22083</strain>
    </source>
</reference>
<evidence type="ECO:0000256" key="2">
    <source>
        <dbReference type="ARBA" id="ARBA00010157"/>
    </source>
</evidence>
<dbReference type="InterPro" id="IPR000731">
    <property type="entry name" value="SSD"/>
</dbReference>
<dbReference type="EMBL" id="JACCBU010000001">
    <property type="protein sequence ID" value="NYE70030.1"/>
    <property type="molecule type" value="Genomic_DNA"/>
</dbReference>
<evidence type="ECO:0000256" key="4">
    <source>
        <dbReference type="ARBA" id="ARBA00022692"/>
    </source>
</evidence>
<comment type="similarity">
    <text evidence="2">Belongs to the resistance-nodulation-cell division (RND) (TC 2.A.6) family. MmpL subfamily.</text>
</comment>